<keyword evidence="2" id="KW-0326">Glycosidase</keyword>
<evidence type="ECO:0000256" key="2">
    <source>
        <dbReference type="ARBA" id="ARBA00023295"/>
    </source>
</evidence>
<dbReference type="CDD" id="cd02647">
    <property type="entry name" value="nuc_hydro_TvIAG"/>
    <property type="match status" value="1"/>
</dbReference>
<dbReference type="InterPro" id="IPR001910">
    <property type="entry name" value="Inosine/uridine_hydrolase_dom"/>
</dbReference>
<evidence type="ECO:0000259" key="3">
    <source>
        <dbReference type="Pfam" id="PF01156"/>
    </source>
</evidence>
<dbReference type="Gene3D" id="3.90.245.10">
    <property type="entry name" value="Ribonucleoside hydrolase-like"/>
    <property type="match status" value="1"/>
</dbReference>
<protein>
    <submittedName>
        <fullName evidence="4">Purine nucleosidase</fullName>
    </submittedName>
</protein>
<name>A0A1W1YBK1_9LACT</name>
<evidence type="ECO:0000313" key="4">
    <source>
        <dbReference type="EMBL" id="SMC33494.1"/>
    </source>
</evidence>
<dbReference type="EMBL" id="FWXK01000002">
    <property type="protein sequence ID" value="SMC33494.1"/>
    <property type="molecule type" value="Genomic_DNA"/>
</dbReference>
<dbReference type="GO" id="GO:0006152">
    <property type="term" value="P:purine nucleoside catabolic process"/>
    <property type="evidence" value="ECO:0007669"/>
    <property type="project" value="TreeGrafter"/>
</dbReference>
<accession>A0A1W1YBK1</accession>
<reference evidence="5" key="1">
    <citation type="submission" date="2017-04" db="EMBL/GenBank/DDBJ databases">
        <authorList>
            <person name="Varghese N."/>
            <person name="Submissions S."/>
        </authorList>
    </citation>
    <scope>NUCLEOTIDE SEQUENCE [LARGE SCALE GENOMIC DNA]</scope>
    <source>
        <strain evidence="5">DSM 21500</strain>
    </source>
</reference>
<dbReference type="GO" id="GO:0008477">
    <property type="term" value="F:purine nucleosidase activity"/>
    <property type="evidence" value="ECO:0007669"/>
    <property type="project" value="TreeGrafter"/>
</dbReference>
<dbReference type="STRING" id="371602.SAMN04487984_0536"/>
<evidence type="ECO:0000313" key="5">
    <source>
        <dbReference type="Proteomes" id="UP000243884"/>
    </source>
</evidence>
<dbReference type="PANTHER" id="PTHR12304:SF46">
    <property type="entry name" value="INOSINE-ADENOSINE-GUANOSINE-NUCLEOSIDE HYDROLASE"/>
    <property type="match status" value="1"/>
</dbReference>
<sequence>MRKIYYNHDGGVDDLVGLFLLLQDPNIELVGVGVVNGDCYVEPALSASLKIIEQFGHHQMIPVAESTSRPRNPFPQAWREHAFTIDALPILNNHYTHQSSMIELPAHEHLTHLLKDSDEPIDLVFVGPLTDLASVLKTNPSLQDKVNHLYWMGGTFLAEGNVQEPHHDGTAEWNAFWDPEAVAIVWQSNIDITMVGLESTNKVPLTNTIRFDWAQDREFPGIDFLGQAYSLVPPMAFIQTNSTYFLWDVLTVAYALNSNLAMHQTVNGKVVTHGVSQGRTYQDISGRPIQLVYDVHHDDFFEFITSLAKNVKRSSYDND</sequence>
<proteinExistence type="predicted"/>
<dbReference type="PANTHER" id="PTHR12304">
    <property type="entry name" value="INOSINE-URIDINE PREFERRING NUCLEOSIDE HYDROLASE"/>
    <property type="match status" value="1"/>
</dbReference>
<dbReference type="Pfam" id="PF01156">
    <property type="entry name" value="IU_nuc_hydro"/>
    <property type="match status" value="1"/>
</dbReference>
<dbReference type="AlphaFoldDB" id="A0A1W1YBK1"/>
<dbReference type="OrthoDB" id="9797882at2"/>
<dbReference type="RefSeq" id="WP_084098253.1">
    <property type="nucleotide sequence ID" value="NZ_FWXK01000002.1"/>
</dbReference>
<gene>
    <name evidence="4" type="ORF">SAMN04487984_0536</name>
</gene>
<dbReference type="InterPro" id="IPR023186">
    <property type="entry name" value="IUNH"/>
</dbReference>
<keyword evidence="1" id="KW-0378">Hydrolase</keyword>
<dbReference type="InterPro" id="IPR036452">
    <property type="entry name" value="Ribo_hydro-like"/>
</dbReference>
<organism evidence="4 5">
    <name type="scientific">Aerococcus suis</name>
    <dbReference type="NCBI Taxonomy" id="371602"/>
    <lineage>
        <taxon>Bacteria</taxon>
        <taxon>Bacillati</taxon>
        <taxon>Bacillota</taxon>
        <taxon>Bacilli</taxon>
        <taxon>Lactobacillales</taxon>
        <taxon>Aerococcaceae</taxon>
        <taxon>Aerococcus</taxon>
    </lineage>
</organism>
<dbReference type="Proteomes" id="UP000243884">
    <property type="component" value="Unassembled WGS sequence"/>
</dbReference>
<feature type="domain" description="Inosine/uridine-preferring nucleoside hydrolase" evidence="3">
    <location>
        <begin position="5"/>
        <end position="301"/>
    </location>
</feature>
<evidence type="ECO:0000256" key="1">
    <source>
        <dbReference type="ARBA" id="ARBA00022801"/>
    </source>
</evidence>
<dbReference type="GO" id="GO:0005829">
    <property type="term" value="C:cytosol"/>
    <property type="evidence" value="ECO:0007669"/>
    <property type="project" value="TreeGrafter"/>
</dbReference>
<keyword evidence="5" id="KW-1185">Reference proteome</keyword>
<dbReference type="SUPFAM" id="SSF53590">
    <property type="entry name" value="Nucleoside hydrolase"/>
    <property type="match status" value="1"/>
</dbReference>